<sequence>MRKTPLTGNPHPRFYLNGDEDMNEDDIWGRDEDEKAFPVLDPPRCHP</sequence>
<evidence type="ECO:0000313" key="2">
    <source>
        <dbReference type="EMBL" id="GMN52062.1"/>
    </source>
</evidence>
<gene>
    <name evidence="2" type="ORF">TIFTF001_021206</name>
</gene>
<evidence type="ECO:0000313" key="3">
    <source>
        <dbReference type="Proteomes" id="UP001187192"/>
    </source>
</evidence>
<accession>A0AA88DEC7</accession>
<reference evidence="2" key="1">
    <citation type="submission" date="2023-07" db="EMBL/GenBank/DDBJ databases">
        <title>draft genome sequence of fig (Ficus carica).</title>
        <authorList>
            <person name="Takahashi T."/>
            <person name="Nishimura K."/>
        </authorList>
    </citation>
    <scope>NUCLEOTIDE SEQUENCE</scope>
</reference>
<keyword evidence="3" id="KW-1185">Reference proteome</keyword>
<evidence type="ECO:0000256" key="1">
    <source>
        <dbReference type="SAM" id="MobiDB-lite"/>
    </source>
</evidence>
<dbReference type="EMBL" id="BTGU01000040">
    <property type="protein sequence ID" value="GMN52062.1"/>
    <property type="molecule type" value="Genomic_DNA"/>
</dbReference>
<dbReference type="Proteomes" id="UP001187192">
    <property type="component" value="Unassembled WGS sequence"/>
</dbReference>
<feature type="region of interest" description="Disordered" evidence="1">
    <location>
        <begin position="1"/>
        <end position="47"/>
    </location>
</feature>
<comment type="caution">
    <text evidence="2">The sequence shown here is derived from an EMBL/GenBank/DDBJ whole genome shotgun (WGS) entry which is preliminary data.</text>
</comment>
<feature type="compositionally biased region" description="Basic and acidic residues" evidence="1">
    <location>
        <begin position="27"/>
        <end position="36"/>
    </location>
</feature>
<protein>
    <submittedName>
        <fullName evidence="2">Uncharacterized protein</fullName>
    </submittedName>
</protein>
<name>A0AA88DEC7_FICCA</name>
<proteinExistence type="predicted"/>
<dbReference type="AlphaFoldDB" id="A0AA88DEC7"/>
<organism evidence="2 3">
    <name type="scientific">Ficus carica</name>
    <name type="common">Common fig</name>
    <dbReference type="NCBI Taxonomy" id="3494"/>
    <lineage>
        <taxon>Eukaryota</taxon>
        <taxon>Viridiplantae</taxon>
        <taxon>Streptophyta</taxon>
        <taxon>Embryophyta</taxon>
        <taxon>Tracheophyta</taxon>
        <taxon>Spermatophyta</taxon>
        <taxon>Magnoliopsida</taxon>
        <taxon>eudicotyledons</taxon>
        <taxon>Gunneridae</taxon>
        <taxon>Pentapetalae</taxon>
        <taxon>rosids</taxon>
        <taxon>fabids</taxon>
        <taxon>Rosales</taxon>
        <taxon>Moraceae</taxon>
        <taxon>Ficeae</taxon>
        <taxon>Ficus</taxon>
    </lineage>
</organism>